<dbReference type="AlphaFoldDB" id="A0AAC9BUJ6"/>
<name>A0AAC9BUJ6_9PSED</name>
<evidence type="ECO:0000313" key="2">
    <source>
        <dbReference type="EMBL" id="ANH99236.1"/>
    </source>
</evidence>
<sequence>MDPQLFDSITVSVDKLQKIAPFFVAAMTALYIVYLCAITESLFIIKSRLSDLISSKHTFNHEKLKKHQQQELDLHYFNFRFKLNVKTPYAMDKLISWAERSAIRLDELKKARPYLNPTEQTFNIPKPKFVKTFMLLAVLVAAGLFFAIHTPSAALIKVNKTGQWFWVTDSEAFSFTSYLPEPFHAPDAWNLSSGNCLLDTTAAPLSDDWDKKVICYVMLDNKQGYVKNTIQEQKMLAWVLSLPWLLVPLAVLQGSRRRRTATELLRRSQKKLRFGDSPLPEYVRYYHD</sequence>
<keyword evidence="1" id="KW-1133">Transmembrane helix</keyword>
<dbReference type="EMBL" id="CP015852">
    <property type="protein sequence ID" value="ANH99236.1"/>
    <property type="molecule type" value="Genomic_DNA"/>
</dbReference>
<organism evidence="2 3">
    <name type="scientific">Pseudomonas koreensis</name>
    <dbReference type="NCBI Taxonomy" id="198620"/>
    <lineage>
        <taxon>Bacteria</taxon>
        <taxon>Pseudomonadati</taxon>
        <taxon>Pseudomonadota</taxon>
        <taxon>Gammaproteobacteria</taxon>
        <taxon>Pseudomonadales</taxon>
        <taxon>Pseudomonadaceae</taxon>
        <taxon>Pseudomonas</taxon>
    </lineage>
</organism>
<evidence type="ECO:0000256" key="1">
    <source>
        <dbReference type="SAM" id="Phobius"/>
    </source>
</evidence>
<feature type="transmembrane region" description="Helical" evidence="1">
    <location>
        <begin position="133"/>
        <end position="156"/>
    </location>
</feature>
<proteinExistence type="predicted"/>
<feature type="transmembrane region" description="Helical" evidence="1">
    <location>
        <begin position="20"/>
        <end position="45"/>
    </location>
</feature>
<reference evidence="2 3" key="1">
    <citation type="submission" date="2016-05" db="EMBL/GenBank/DDBJ databases">
        <authorList>
            <person name="Wang S."/>
            <person name="Zhu B."/>
        </authorList>
    </citation>
    <scope>NUCLEOTIDE SEQUENCE [LARGE SCALE GENOMIC DNA]</scope>
    <source>
        <strain evidence="2 3">CRS05-R5</strain>
    </source>
</reference>
<accession>A0AAC9BUJ6</accession>
<keyword evidence="1" id="KW-0472">Membrane</keyword>
<dbReference type="GeneID" id="93490302"/>
<protein>
    <submittedName>
        <fullName evidence="2">Uncharacterized protein</fullName>
    </submittedName>
</protein>
<keyword evidence="1" id="KW-0812">Transmembrane</keyword>
<feature type="transmembrane region" description="Helical" evidence="1">
    <location>
        <begin position="235"/>
        <end position="252"/>
    </location>
</feature>
<dbReference type="Proteomes" id="UP000078142">
    <property type="component" value="Chromosome"/>
</dbReference>
<dbReference type="Pfam" id="PF19723">
    <property type="entry name" value="DUF6216"/>
    <property type="match status" value="1"/>
</dbReference>
<dbReference type="RefSeq" id="WP_064588542.1">
    <property type="nucleotide sequence ID" value="NZ_CP015852.1"/>
</dbReference>
<evidence type="ECO:0000313" key="3">
    <source>
        <dbReference type="Proteomes" id="UP000078142"/>
    </source>
</evidence>
<dbReference type="InterPro" id="IPR046188">
    <property type="entry name" value="DUF6216"/>
</dbReference>
<gene>
    <name evidence="2" type="ORF">A8L59_18095</name>
</gene>